<protein>
    <submittedName>
        <fullName evidence="5">Cell division protein MukB</fullName>
    </submittedName>
</protein>
<dbReference type="Gene3D" id="3.40.1140.10">
    <property type="match status" value="2"/>
</dbReference>
<evidence type="ECO:0000259" key="4">
    <source>
        <dbReference type="Pfam" id="PF16330"/>
    </source>
</evidence>
<evidence type="ECO:0000256" key="2">
    <source>
        <dbReference type="SAM" id="MobiDB-lite"/>
    </source>
</evidence>
<dbReference type="InterPro" id="IPR032520">
    <property type="entry name" value="MukB_hinge"/>
</dbReference>
<sequence>MNWQGVFYQPFELAEGLTGLEGPNGAGKTTAMVALFVALLPDLRLLHFRGPGETGGEVDRGIYGRLGLPGPAYSLIQYISPQGETVWAGVLLIRHGEPRLEVTPFLIEGLRPDTALEAVFLRLHQEEEWIPTLAELKEQVALHGGLLKVQESLTNYLGALYECGVLPLPLATHEERERFHRVLYTSMVGGLSSFIQKGLRDYLLPEDTQLRNHVGRMRENLEACRITRRQIDDAKKRYDIIRHVYEAGWGMLTAAFHGTRLRARQQRDAYDSAAGELRERRKLRLAAERQHQEASARHQALQAELTDRANRLEAAKAHRDLARTAHRLAGEITTLEREELENRAQRTKDEARRREAQQRRDVSYQAHEEAQRRRNELARALASAQQAYEQLYRNVAALNAARQSLKDAQVALPNHSVTIENAQTLSDECEQHWRQAHDIQAEAERAKAGYEAHKRRFDRAFAALERFAECPLHSSRAPELARDLDARYRSRLADVGTAGDLSAAILQAAEKARHQETVRHKAKELSITNSISLRNALNETRKELANLEERRDQIVNMLEQERQIVTQCAVRIPQLERDTAAWQQAQRLSLSLGAHTSTSLSKEPDVAQLMDSLQRQINDTDAQQRSCETEARQLAEEADALAFGGGRIPESLVALADQVDGRLALERFEDVAEIDAARLEARLGPLASAIVVDDPRKAARTAADVRQRPDTTWFITPEGIRTDPDGVTTGDGEIIEEASGVRLTRCPARPVLGRAAREKEIGRLRAQADAKRSEATTAMERLQQLKTAYQDAARLLPLAVWLSAPSPEPELLRLTHEQRQADSRTERLQTEYAEANEAFVAADRRLAVVTELLPDAELLDEPDWANEVSRLKTKARDLAEAKVWLERHRNDWTEVSDSFLDLQSPPDPAHLETLVRRSQNAQAIFATWQRARDLLKVLCERLADFRHAADEALLTSNESALAALRSRQRQADADVQLAKTQWDDCERELREAGDAYNNSDARHRGTLESLTRRRGELKNTGLTGDKTELDEAEREALAAQAAHQEISRLERDADTNAKLLQNEVKNLKEREDEGLEAVRGKLRETRPNWQHWVSLKREARQRGLWERLMAMEVRRPYDQDASPVNAFNAATEHLGELKARLDENDDGRAVAAKISPWLETREEVARGLQNLRAWDEIRPYLERHIPRDIAQAADPEVALVQMHNHLTALSARLVEQEKGLRQRTEDVANSIASRIRREEQRLTQINRRLVNVRFGALRGVKLNLSRIQTFQNLLDALRRQPDLFSVDVPLEEAMARLFEQVGGGKIRGEQLLDYREYLKLTVEVKRIARDDWIEVRGNSLSTGESIGVGASILMVILEAWEHQAALLRGRRAGSSLRFLFLDEATRLDPGALDTLTDFCERMDVQLFVAAPGLEHARRGHVYNLNRLEENGQERVLVRGRRWQEP</sequence>
<feature type="coiled-coil region" evidence="1">
    <location>
        <begin position="1029"/>
        <end position="1077"/>
    </location>
</feature>
<dbReference type="NCBIfam" id="NF003422">
    <property type="entry name" value="PRK04863.1"/>
    <property type="match status" value="1"/>
</dbReference>
<feature type="domain" description="MukB N-terminal" evidence="3">
    <location>
        <begin position="1"/>
        <end position="208"/>
    </location>
</feature>
<dbReference type="Pfam" id="PF04310">
    <property type="entry name" value="MukB"/>
    <property type="match status" value="1"/>
</dbReference>
<dbReference type="InterPro" id="IPR007406">
    <property type="entry name" value="MukB_N_dom"/>
</dbReference>
<dbReference type="InterPro" id="IPR027417">
    <property type="entry name" value="P-loop_NTPase"/>
</dbReference>
<dbReference type="GO" id="GO:0003677">
    <property type="term" value="F:DNA binding"/>
    <property type="evidence" value="ECO:0007669"/>
    <property type="project" value="InterPro"/>
</dbReference>
<evidence type="ECO:0000256" key="1">
    <source>
        <dbReference type="SAM" id="Coils"/>
    </source>
</evidence>
<keyword evidence="6" id="KW-1185">Reference proteome</keyword>
<proteinExistence type="predicted"/>
<reference evidence="5 6" key="1">
    <citation type="submission" date="2015-08" db="EMBL/GenBank/DDBJ databases">
        <title>Complete genome sequence of Sulfurifustis variabilis.</title>
        <authorList>
            <person name="Miura A."/>
            <person name="Kojima H."/>
            <person name="Fukui M."/>
        </authorList>
    </citation>
    <scope>NUCLEOTIDE SEQUENCE [LARGE SCALE GENOMIC DNA]</scope>
    <source>
        <strain evidence="6">skN76</strain>
    </source>
</reference>
<feature type="coiled-coil region" evidence="1">
    <location>
        <begin position="530"/>
        <end position="564"/>
    </location>
</feature>
<dbReference type="EMBL" id="AP014936">
    <property type="protein sequence ID" value="BAU49581.1"/>
    <property type="molecule type" value="Genomic_DNA"/>
</dbReference>
<evidence type="ECO:0000313" key="6">
    <source>
        <dbReference type="Proteomes" id="UP000218899"/>
    </source>
</evidence>
<dbReference type="GO" id="GO:0030261">
    <property type="term" value="P:chromosome condensation"/>
    <property type="evidence" value="ECO:0007669"/>
    <property type="project" value="InterPro"/>
</dbReference>
<dbReference type="GO" id="GO:0009295">
    <property type="term" value="C:nucleoid"/>
    <property type="evidence" value="ECO:0007669"/>
    <property type="project" value="InterPro"/>
</dbReference>
<dbReference type="GO" id="GO:0051301">
    <property type="term" value="P:cell division"/>
    <property type="evidence" value="ECO:0007669"/>
    <property type="project" value="UniProtKB-KW"/>
</dbReference>
<feature type="region of interest" description="Disordered" evidence="2">
    <location>
        <begin position="339"/>
        <end position="371"/>
    </location>
</feature>
<keyword evidence="5" id="KW-0132">Cell division</keyword>
<evidence type="ECO:0000313" key="5">
    <source>
        <dbReference type="EMBL" id="BAU49581.1"/>
    </source>
</evidence>
<accession>A0A1B4VCQ3</accession>
<evidence type="ECO:0000259" key="3">
    <source>
        <dbReference type="Pfam" id="PF04310"/>
    </source>
</evidence>
<organism evidence="5 6">
    <name type="scientific">Sulfurifustis variabilis</name>
    <dbReference type="NCBI Taxonomy" id="1675686"/>
    <lineage>
        <taxon>Bacteria</taxon>
        <taxon>Pseudomonadati</taxon>
        <taxon>Pseudomonadota</taxon>
        <taxon>Gammaproteobacteria</taxon>
        <taxon>Acidiferrobacterales</taxon>
        <taxon>Acidiferrobacteraceae</taxon>
        <taxon>Sulfurifustis</taxon>
    </lineage>
</organism>
<dbReference type="KEGG" id="sva:SVA_3033"/>
<dbReference type="GO" id="GO:0005524">
    <property type="term" value="F:ATP binding"/>
    <property type="evidence" value="ECO:0007669"/>
    <property type="project" value="InterPro"/>
</dbReference>
<dbReference type="SUPFAM" id="SSF52540">
    <property type="entry name" value="P-loop containing nucleoside triphosphate hydrolases"/>
    <property type="match status" value="2"/>
</dbReference>
<dbReference type="GO" id="GO:0007059">
    <property type="term" value="P:chromosome segregation"/>
    <property type="evidence" value="ECO:0007669"/>
    <property type="project" value="InterPro"/>
</dbReference>
<keyword evidence="5" id="KW-0131">Cell cycle</keyword>
<name>A0A1B4VCQ3_9GAMM</name>
<dbReference type="Pfam" id="PF13558">
    <property type="entry name" value="SbcC_Walker_B"/>
    <property type="match status" value="1"/>
</dbReference>
<dbReference type="Pfam" id="PF16330">
    <property type="entry name" value="MukB_hinge"/>
    <property type="match status" value="1"/>
</dbReference>
<dbReference type="Proteomes" id="UP000218899">
    <property type="component" value="Chromosome"/>
</dbReference>
<gene>
    <name evidence="5" type="ORF">SVA_3033</name>
</gene>
<keyword evidence="1" id="KW-0175">Coiled coil</keyword>
<feature type="domain" description="MukB hinge" evidence="4">
    <location>
        <begin position="625"/>
        <end position="777"/>
    </location>
</feature>
<dbReference type="Gene3D" id="3.30.70.3500">
    <property type="entry name" value="MukB, hinge domain"/>
    <property type="match status" value="1"/>
</dbReference>
<dbReference type="InterPro" id="IPR042501">
    <property type="entry name" value="MukB_hinge_sf"/>
</dbReference>